<dbReference type="OrthoDB" id="424465at2759"/>
<dbReference type="AlphaFoldDB" id="A0A8H5HYA3"/>
<feature type="domain" description="F-box" evidence="1">
    <location>
        <begin position="4"/>
        <end position="51"/>
    </location>
</feature>
<dbReference type="InterPro" id="IPR036047">
    <property type="entry name" value="F-box-like_dom_sf"/>
</dbReference>
<dbReference type="PROSITE" id="PS50181">
    <property type="entry name" value="FBOX"/>
    <property type="match status" value="1"/>
</dbReference>
<reference evidence="2 3" key="1">
    <citation type="journal article" date="2020" name="ISME J.">
        <title>Uncovering the hidden diversity of litter-decomposition mechanisms in mushroom-forming fungi.</title>
        <authorList>
            <person name="Floudas D."/>
            <person name="Bentzer J."/>
            <person name="Ahren D."/>
            <person name="Johansson T."/>
            <person name="Persson P."/>
            <person name="Tunlid A."/>
        </authorList>
    </citation>
    <scope>NUCLEOTIDE SEQUENCE [LARGE SCALE GENOMIC DNA]</scope>
    <source>
        <strain evidence="2 3">CBS 406.79</strain>
    </source>
</reference>
<sequence length="486" mass="54488">MSKESLLLGLPDDVLFHIVAHMNVEEVISFHQTCRVLHALIGSTDYIWHNILTIDLPLNLPHGARIHSLSGSELRQLSVQALRVDHGWRKNPASLKALNRIQHRGIVGEMKYLPPRWLVTMSRVSESLGCALSIWDCDDPNKAEKVQQVSLNTPNQPMISVALAEDGLHALVVMYGRLPRPEILRVYFIPMQRGLPSVDNHTYLISRITTDEVPGSVFDTHICGKTISCLIARFSNNLATYHILFLDTQTGKYRTVDFDVPQSALRVRLFPDSFLALAGFENNKSLHLRLYNVASLLQSLRESPEIRPSPAATSLGEPYAEFSSSTDPPLLLLGRGREYELSNNCNSNTIAAIDFCGGMIDYFLRFPVYSNEMGLTRYQDQEEVPTYPFNRPRGAFATPGVVSFGDTGRRAVWIERRLDFDDAPTWALVKGTFPSHRSGPVHVGLLLPDHMALPFKLEACLSTALDEARGRVYLGLYTGEVYILDF</sequence>
<comment type="caution">
    <text evidence="2">The sequence shown here is derived from an EMBL/GenBank/DDBJ whole genome shotgun (WGS) entry which is preliminary data.</text>
</comment>
<evidence type="ECO:0000313" key="3">
    <source>
        <dbReference type="Proteomes" id="UP000518752"/>
    </source>
</evidence>
<name>A0A8H5HYA3_9AGAR</name>
<protein>
    <recommendedName>
        <fullName evidence="1">F-box domain-containing protein</fullName>
    </recommendedName>
</protein>
<dbReference type="EMBL" id="JAACJN010000009">
    <property type="protein sequence ID" value="KAF5391675.1"/>
    <property type="molecule type" value="Genomic_DNA"/>
</dbReference>
<evidence type="ECO:0000313" key="2">
    <source>
        <dbReference type="EMBL" id="KAF5391675.1"/>
    </source>
</evidence>
<accession>A0A8H5HYA3</accession>
<dbReference type="Proteomes" id="UP000518752">
    <property type="component" value="Unassembled WGS sequence"/>
</dbReference>
<dbReference type="InterPro" id="IPR001810">
    <property type="entry name" value="F-box_dom"/>
</dbReference>
<dbReference type="Gene3D" id="1.20.1280.50">
    <property type="match status" value="1"/>
</dbReference>
<keyword evidence="3" id="KW-1185">Reference proteome</keyword>
<evidence type="ECO:0000259" key="1">
    <source>
        <dbReference type="PROSITE" id="PS50181"/>
    </source>
</evidence>
<organism evidence="2 3">
    <name type="scientific">Collybiopsis confluens</name>
    <dbReference type="NCBI Taxonomy" id="2823264"/>
    <lineage>
        <taxon>Eukaryota</taxon>
        <taxon>Fungi</taxon>
        <taxon>Dikarya</taxon>
        <taxon>Basidiomycota</taxon>
        <taxon>Agaricomycotina</taxon>
        <taxon>Agaricomycetes</taxon>
        <taxon>Agaricomycetidae</taxon>
        <taxon>Agaricales</taxon>
        <taxon>Marasmiineae</taxon>
        <taxon>Omphalotaceae</taxon>
        <taxon>Collybiopsis</taxon>
    </lineage>
</organism>
<dbReference type="Pfam" id="PF12937">
    <property type="entry name" value="F-box-like"/>
    <property type="match status" value="1"/>
</dbReference>
<gene>
    <name evidence="2" type="ORF">D9757_002358</name>
</gene>
<dbReference type="SUPFAM" id="SSF81383">
    <property type="entry name" value="F-box domain"/>
    <property type="match status" value="1"/>
</dbReference>
<proteinExistence type="predicted"/>